<keyword evidence="10" id="KW-1185">Reference proteome</keyword>
<dbReference type="Pfam" id="PF01032">
    <property type="entry name" value="FecCD"/>
    <property type="match status" value="1"/>
</dbReference>
<organism evidence="9 10">
    <name type="scientific">Nonomuraea typhae</name>
    <dbReference type="NCBI Taxonomy" id="2603600"/>
    <lineage>
        <taxon>Bacteria</taxon>
        <taxon>Bacillati</taxon>
        <taxon>Actinomycetota</taxon>
        <taxon>Actinomycetes</taxon>
        <taxon>Streptosporangiales</taxon>
        <taxon>Streptosporangiaceae</taxon>
        <taxon>Nonomuraea</taxon>
    </lineage>
</organism>
<evidence type="ECO:0000313" key="9">
    <source>
        <dbReference type="EMBL" id="MFI6497359.1"/>
    </source>
</evidence>
<feature type="transmembrane region" description="Helical" evidence="8">
    <location>
        <begin position="238"/>
        <end position="264"/>
    </location>
</feature>
<dbReference type="Proteomes" id="UP001612741">
    <property type="component" value="Unassembled WGS sequence"/>
</dbReference>
<feature type="transmembrane region" description="Helical" evidence="8">
    <location>
        <begin position="96"/>
        <end position="117"/>
    </location>
</feature>
<evidence type="ECO:0000256" key="4">
    <source>
        <dbReference type="ARBA" id="ARBA00022475"/>
    </source>
</evidence>
<accession>A0ABW7YS82</accession>
<proteinExistence type="inferred from homology"/>
<evidence type="ECO:0000256" key="6">
    <source>
        <dbReference type="ARBA" id="ARBA00022989"/>
    </source>
</evidence>
<feature type="transmembrane region" description="Helical" evidence="8">
    <location>
        <begin position="284"/>
        <end position="302"/>
    </location>
</feature>
<feature type="transmembrane region" description="Helical" evidence="8">
    <location>
        <begin position="64"/>
        <end position="84"/>
    </location>
</feature>
<dbReference type="SUPFAM" id="SSF81345">
    <property type="entry name" value="ABC transporter involved in vitamin B12 uptake, BtuC"/>
    <property type="match status" value="1"/>
</dbReference>
<evidence type="ECO:0000313" key="10">
    <source>
        <dbReference type="Proteomes" id="UP001612741"/>
    </source>
</evidence>
<name>A0ABW7YS82_9ACTN</name>
<feature type="transmembrane region" description="Helical" evidence="8">
    <location>
        <begin position="202"/>
        <end position="226"/>
    </location>
</feature>
<feature type="transmembrane region" description="Helical" evidence="8">
    <location>
        <begin position="154"/>
        <end position="175"/>
    </location>
</feature>
<keyword evidence="5 8" id="KW-0812">Transmembrane</keyword>
<dbReference type="InterPro" id="IPR000522">
    <property type="entry name" value="ABC_transptr_permease_BtuC"/>
</dbReference>
<keyword evidence="4" id="KW-1003">Cell membrane</keyword>
<dbReference type="PANTHER" id="PTHR30472:SF1">
    <property type="entry name" value="FE(3+) DICITRATE TRANSPORT SYSTEM PERMEASE PROTEIN FECC-RELATED"/>
    <property type="match status" value="1"/>
</dbReference>
<sequence length="338" mass="34590">MSDGHRGRAALRGAALVAACGVLFLVCLLSVGLGSLQMSPATVISALLSPDDSYSALIVTSMRVPRTLVGLLAGAALGVSGALMQSMTRNPLADPGLLGVNAGAATAVVFAVAFFGLDQLTSYVWFSFAGALAVSLLVYGIGSAGGGRATPVRLALAGTAIGVVLTSIIQAVLLIDPIAFDRYRFWAIGALAGRDMKVAQQVLPFILIGLAMALVLAPSLNVLALGDDSARALGLRLGHVRVLSAVAVTLLCGAATAAAGPIVFVGLAVPHMVRLLTGPDQRWVIPYSMITAPILLLGADLAGRIIARPSELEVGIVTSCLGAPVLMWLVRGRRLAKL</sequence>
<evidence type="ECO:0000256" key="8">
    <source>
        <dbReference type="SAM" id="Phobius"/>
    </source>
</evidence>
<gene>
    <name evidence="9" type="ORF">ACIBG2_08250</name>
</gene>
<keyword evidence="6 8" id="KW-1133">Transmembrane helix</keyword>
<feature type="transmembrane region" description="Helical" evidence="8">
    <location>
        <begin position="314"/>
        <end position="330"/>
    </location>
</feature>
<dbReference type="EMBL" id="JBITGY010000002">
    <property type="protein sequence ID" value="MFI6497359.1"/>
    <property type="molecule type" value="Genomic_DNA"/>
</dbReference>
<evidence type="ECO:0000256" key="1">
    <source>
        <dbReference type="ARBA" id="ARBA00004651"/>
    </source>
</evidence>
<comment type="subcellular location">
    <subcellularLocation>
        <location evidence="1">Cell membrane</location>
        <topology evidence="1">Multi-pass membrane protein</topology>
    </subcellularLocation>
</comment>
<dbReference type="InterPro" id="IPR037294">
    <property type="entry name" value="ABC_BtuC-like"/>
</dbReference>
<keyword evidence="3" id="KW-0813">Transport</keyword>
<evidence type="ECO:0000256" key="5">
    <source>
        <dbReference type="ARBA" id="ARBA00022692"/>
    </source>
</evidence>
<evidence type="ECO:0000256" key="2">
    <source>
        <dbReference type="ARBA" id="ARBA00007935"/>
    </source>
</evidence>
<dbReference type="RefSeq" id="WP_397080130.1">
    <property type="nucleotide sequence ID" value="NZ_JBITGY010000002.1"/>
</dbReference>
<keyword evidence="7 8" id="KW-0472">Membrane</keyword>
<protein>
    <submittedName>
        <fullName evidence="9">FecCD family ABC transporter permease</fullName>
    </submittedName>
</protein>
<comment type="caution">
    <text evidence="9">The sequence shown here is derived from an EMBL/GenBank/DDBJ whole genome shotgun (WGS) entry which is preliminary data.</text>
</comment>
<comment type="similarity">
    <text evidence="2">Belongs to the binding-protein-dependent transport system permease family. FecCD subfamily.</text>
</comment>
<dbReference type="PANTHER" id="PTHR30472">
    <property type="entry name" value="FERRIC ENTEROBACTIN TRANSPORT SYSTEM PERMEASE PROTEIN"/>
    <property type="match status" value="1"/>
</dbReference>
<feature type="transmembrane region" description="Helical" evidence="8">
    <location>
        <begin position="123"/>
        <end position="142"/>
    </location>
</feature>
<dbReference type="CDD" id="cd06550">
    <property type="entry name" value="TM_ABC_iron-siderophores_like"/>
    <property type="match status" value="1"/>
</dbReference>
<evidence type="ECO:0000256" key="3">
    <source>
        <dbReference type="ARBA" id="ARBA00022448"/>
    </source>
</evidence>
<evidence type="ECO:0000256" key="7">
    <source>
        <dbReference type="ARBA" id="ARBA00023136"/>
    </source>
</evidence>
<reference evidence="9 10" key="1">
    <citation type="submission" date="2024-10" db="EMBL/GenBank/DDBJ databases">
        <title>The Natural Products Discovery Center: Release of the First 8490 Sequenced Strains for Exploring Actinobacteria Biosynthetic Diversity.</title>
        <authorList>
            <person name="Kalkreuter E."/>
            <person name="Kautsar S.A."/>
            <person name="Yang D."/>
            <person name="Bader C.D."/>
            <person name="Teijaro C.N."/>
            <person name="Fluegel L."/>
            <person name="Davis C.M."/>
            <person name="Simpson J.R."/>
            <person name="Lauterbach L."/>
            <person name="Steele A.D."/>
            <person name="Gui C."/>
            <person name="Meng S."/>
            <person name="Li G."/>
            <person name="Viehrig K."/>
            <person name="Ye F."/>
            <person name="Su P."/>
            <person name="Kiefer A.F."/>
            <person name="Nichols A."/>
            <person name="Cepeda A.J."/>
            <person name="Yan W."/>
            <person name="Fan B."/>
            <person name="Jiang Y."/>
            <person name="Adhikari A."/>
            <person name="Zheng C.-J."/>
            <person name="Schuster L."/>
            <person name="Cowan T.M."/>
            <person name="Smanski M.J."/>
            <person name="Chevrette M.G."/>
            <person name="De Carvalho L.P.S."/>
            <person name="Shen B."/>
        </authorList>
    </citation>
    <scope>NUCLEOTIDE SEQUENCE [LARGE SCALE GENOMIC DNA]</scope>
    <source>
        <strain evidence="9 10">NPDC050545</strain>
    </source>
</reference>
<dbReference type="Gene3D" id="1.10.3470.10">
    <property type="entry name" value="ABC transporter involved in vitamin B12 uptake, BtuC"/>
    <property type="match status" value="1"/>
</dbReference>